<protein>
    <submittedName>
        <fullName evidence="2">Uncharacterized protein</fullName>
    </submittedName>
</protein>
<accession>A0A4Y2SSX9</accession>
<dbReference type="Proteomes" id="UP000499080">
    <property type="component" value="Unassembled WGS sequence"/>
</dbReference>
<comment type="caution">
    <text evidence="2">The sequence shown here is derived from an EMBL/GenBank/DDBJ whole genome shotgun (WGS) entry which is preliminary data.</text>
</comment>
<dbReference type="AlphaFoldDB" id="A0A4Y2SSX9"/>
<feature type="compositionally biased region" description="Polar residues" evidence="1">
    <location>
        <begin position="66"/>
        <end position="76"/>
    </location>
</feature>
<feature type="region of interest" description="Disordered" evidence="1">
    <location>
        <begin position="51"/>
        <end position="82"/>
    </location>
</feature>
<gene>
    <name evidence="2" type="ORF">AVEN_111245_1</name>
</gene>
<evidence type="ECO:0000313" key="3">
    <source>
        <dbReference type="Proteomes" id="UP000499080"/>
    </source>
</evidence>
<proteinExistence type="predicted"/>
<sequence length="100" mass="10531">MRLFSFNYSPAPNVPSIAGMAPGNPFLGPHVTQGPPSSGQITATRAIFWDGPRSFEPRSDDEGDTSAGTPSQNFRTTPAGGHLVSTDLACTRPICTAVLR</sequence>
<organism evidence="2 3">
    <name type="scientific">Araneus ventricosus</name>
    <name type="common">Orbweaver spider</name>
    <name type="synonym">Epeira ventricosa</name>
    <dbReference type="NCBI Taxonomy" id="182803"/>
    <lineage>
        <taxon>Eukaryota</taxon>
        <taxon>Metazoa</taxon>
        <taxon>Ecdysozoa</taxon>
        <taxon>Arthropoda</taxon>
        <taxon>Chelicerata</taxon>
        <taxon>Arachnida</taxon>
        <taxon>Araneae</taxon>
        <taxon>Araneomorphae</taxon>
        <taxon>Entelegynae</taxon>
        <taxon>Araneoidea</taxon>
        <taxon>Araneidae</taxon>
        <taxon>Araneus</taxon>
    </lineage>
</organism>
<evidence type="ECO:0000256" key="1">
    <source>
        <dbReference type="SAM" id="MobiDB-lite"/>
    </source>
</evidence>
<dbReference type="EMBL" id="BGPR01023866">
    <property type="protein sequence ID" value="GBN91404.1"/>
    <property type="molecule type" value="Genomic_DNA"/>
</dbReference>
<evidence type="ECO:0000313" key="2">
    <source>
        <dbReference type="EMBL" id="GBN91404.1"/>
    </source>
</evidence>
<keyword evidence="3" id="KW-1185">Reference proteome</keyword>
<name>A0A4Y2SSX9_ARAVE</name>
<reference evidence="2 3" key="1">
    <citation type="journal article" date="2019" name="Sci. Rep.">
        <title>Orb-weaving spider Araneus ventricosus genome elucidates the spidroin gene catalogue.</title>
        <authorList>
            <person name="Kono N."/>
            <person name="Nakamura H."/>
            <person name="Ohtoshi R."/>
            <person name="Moran D.A.P."/>
            <person name="Shinohara A."/>
            <person name="Yoshida Y."/>
            <person name="Fujiwara M."/>
            <person name="Mori M."/>
            <person name="Tomita M."/>
            <person name="Arakawa K."/>
        </authorList>
    </citation>
    <scope>NUCLEOTIDE SEQUENCE [LARGE SCALE GENOMIC DNA]</scope>
</reference>